<dbReference type="GeneID" id="82881452"/>
<dbReference type="OrthoDB" id="9013891at2"/>
<proteinExistence type="predicted"/>
<feature type="domain" description="Calcineurin-like phosphoesterase" evidence="1">
    <location>
        <begin position="4"/>
        <end position="224"/>
    </location>
</feature>
<evidence type="ECO:0000259" key="1">
    <source>
        <dbReference type="Pfam" id="PF00149"/>
    </source>
</evidence>
<dbReference type="Pfam" id="PF00149">
    <property type="entry name" value="Metallophos"/>
    <property type="match status" value="1"/>
</dbReference>
<keyword evidence="4" id="KW-1185">Reference proteome</keyword>
<protein>
    <submittedName>
        <fullName evidence="2">Serine/threonine protein phosphatase</fullName>
    </submittedName>
</protein>
<gene>
    <name evidence="3" type="ORF">CFL01nite_13580</name>
    <name evidence="2" type="ORF">CFLV_12345</name>
</gene>
<dbReference type="EMBL" id="BJNB01000018">
    <property type="protein sequence ID" value="GEB97863.1"/>
    <property type="molecule type" value="Genomic_DNA"/>
</dbReference>
<sequence length="262" mass="30110">MAKTLWAVSDLHTTFAENQQVVEEFAPHNPGDWLIVAGDVAERIPDVVRTLRLLSERFAKVIWVPGNHELFNRKSDRFNGKARYRMLVGQLRVLGVVTPEDPFPRFGDAAVCPLFTLYDYSFRPAGLSARQAIDAAKIKLDDELAIAPYVDIPQWCAERIEYSEARLEETPGPKILVNHWPLVEEATHRLLHREIALWCGTRATRDWAKRFNARMAIHGHLHIPAETRVDGISHVEVSLGYPFETYREELRRPWPFPVMQIP</sequence>
<evidence type="ECO:0000313" key="3">
    <source>
        <dbReference type="EMBL" id="GEB97863.1"/>
    </source>
</evidence>
<dbReference type="EMBL" id="CP009246">
    <property type="protein sequence ID" value="APT87861.1"/>
    <property type="molecule type" value="Genomic_DNA"/>
</dbReference>
<dbReference type="AlphaFoldDB" id="A0A1L7CPX8"/>
<dbReference type="STRING" id="28028.CFLV_12345"/>
<dbReference type="Proteomes" id="UP000185479">
    <property type="component" value="Chromosome"/>
</dbReference>
<dbReference type="RefSeq" id="WP_075730767.1">
    <property type="nucleotide sequence ID" value="NZ_BJNB01000018.1"/>
</dbReference>
<evidence type="ECO:0000313" key="5">
    <source>
        <dbReference type="Proteomes" id="UP000315353"/>
    </source>
</evidence>
<dbReference type="KEGG" id="cfc:CFLV_12345"/>
<reference evidence="3 5" key="2">
    <citation type="submission" date="2019-06" db="EMBL/GenBank/DDBJ databases">
        <title>Whole genome shotgun sequence of Corynebacterium flavescens NBRC 14136.</title>
        <authorList>
            <person name="Hosoyama A."/>
            <person name="Uohara A."/>
            <person name="Ohji S."/>
            <person name="Ichikawa N."/>
        </authorList>
    </citation>
    <scope>NUCLEOTIDE SEQUENCE [LARGE SCALE GENOMIC DNA]</scope>
    <source>
        <strain evidence="3 5">NBRC 14136</strain>
    </source>
</reference>
<dbReference type="CDD" id="cd00838">
    <property type="entry name" value="MPP_superfamily"/>
    <property type="match status" value="2"/>
</dbReference>
<dbReference type="SUPFAM" id="SSF56300">
    <property type="entry name" value="Metallo-dependent phosphatases"/>
    <property type="match status" value="1"/>
</dbReference>
<evidence type="ECO:0000313" key="4">
    <source>
        <dbReference type="Proteomes" id="UP000185479"/>
    </source>
</evidence>
<dbReference type="Proteomes" id="UP000315353">
    <property type="component" value="Unassembled WGS sequence"/>
</dbReference>
<dbReference type="PANTHER" id="PTHR36492:SF2">
    <property type="entry name" value="[ACYL-CARRIER-PROTEIN] PHOSPHODIESTERASE PPTH"/>
    <property type="match status" value="1"/>
</dbReference>
<accession>A0A1L7CPX8</accession>
<dbReference type="InterPro" id="IPR004843">
    <property type="entry name" value="Calcineurin-like_PHP"/>
</dbReference>
<evidence type="ECO:0000313" key="2">
    <source>
        <dbReference type="EMBL" id="APT87861.1"/>
    </source>
</evidence>
<dbReference type="PANTHER" id="PTHR36492">
    <property type="match status" value="1"/>
</dbReference>
<dbReference type="InterPro" id="IPR029052">
    <property type="entry name" value="Metallo-depent_PP-like"/>
</dbReference>
<dbReference type="Gene3D" id="3.60.21.10">
    <property type="match status" value="1"/>
</dbReference>
<organism evidence="2 4">
    <name type="scientific">Corynebacterium flavescens</name>
    <dbReference type="NCBI Taxonomy" id="28028"/>
    <lineage>
        <taxon>Bacteria</taxon>
        <taxon>Bacillati</taxon>
        <taxon>Actinomycetota</taxon>
        <taxon>Actinomycetes</taxon>
        <taxon>Mycobacteriales</taxon>
        <taxon>Corynebacteriaceae</taxon>
        <taxon>Corynebacterium</taxon>
    </lineage>
</organism>
<dbReference type="InterPro" id="IPR052963">
    <property type="entry name" value="Pantetheine_PDE"/>
</dbReference>
<dbReference type="GO" id="GO:0016787">
    <property type="term" value="F:hydrolase activity"/>
    <property type="evidence" value="ECO:0007669"/>
    <property type="project" value="InterPro"/>
</dbReference>
<name>A0A1L7CPX8_CORFL</name>
<reference evidence="2 4" key="1">
    <citation type="submission" date="2014-08" db="EMBL/GenBank/DDBJ databases">
        <title>Complete genome sequence of Corynebacterium flavescens OJ8(T)(=DSM 20296(T)), isolated from cheese.</title>
        <authorList>
            <person name="Ruckert C."/>
            <person name="Albersmeier A."/>
            <person name="Winkler A."/>
            <person name="Kalinowski J."/>
        </authorList>
    </citation>
    <scope>NUCLEOTIDE SEQUENCE [LARGE SCALE GENOMIC DNA]</scope>
    <source>
        <strain evidence="2 4">OJ8</strain>
    </source>
</reference>